<evidence type="ECO:0000256" key="8">
    <source>
        <dbReference type="ARBA" id="ARBA00025084"/>
    </source>
</evidence>
<comment type="subunit">
    <text evidence="3 10 12">Part of the 50S ribosomal subunit.</text>
</comment>
<organism evidence="15 16">
    <name type="scientific">Natronoglycomyces albus</name>
    <dbReference type="NCBI Taxonomy" id="2811108"/>
    <lineage>
        <taxon>Bacteria</taxon>
        <taxon>Bacillati</taxon>
        <taxon>Actinomycetota</taxon>
        <taxon>Actinomycetes</taxon>
        <taxon>Glycomycetales</taxon>
        <taxon>Glycomycetaceae</taxon>
        <taxon>Natronoglycomyces</taxon>
    </lineage>
</organism>
<reference evidence="15" key="1">
    <citation type="submission" date="2021-02" db="EMBL/GenBank/DDBJ databases">
        <title>Natronoglycomyces albus gen. nov., sp. nov, a haloalkaliphilic actinobacterium from a soda solonchak soil.</title>
        <authorList>
            <person name="Sorokin D.Y."/>
            <person name="Khijniak T.V."/>
            <person name="Zakharycheva A.P."/>
            <person name="Boueva O.V."/>
            <person name="Ariskina E.V."/>
            <person name="Hahnke R.L."/>
            <person name="Bunk B."/>
            <person name="Sproer C."/>
            <person name="Schumann P."/>
            <person name="Evtushenko L.I."/>
            <person name="Kublanov I.V."/>
        </authorList>
    </citation>
    <scope>NUCLEOTIDE SEQUENCE</scope>
    <source>
        <strain evidence="15">DSM 106290</strain>
    </source>
</reference>
<evidence type="ECO:0000256" key="5">
    <source>
        <dbReference type="ARBA" id="ARBA00022884"/>
    </source>
</evidence>
<dbReference type="Gene3D" id="3.90.470.10">
    <property type="entry name" value="Ribosomal protein L22/L17"/>
    <property type="match status" value="1"/>
</dbReference>
<evidence type="ECO:0000256" key="9">
    <source>
        <dbReference type="ARBA" id="ARBA00035207"/>
    </source>
</evidence>
<name>A0A895XPS5_9ACTN</name>
<evidence type="ECO:0000256" key="12">
    <source>
        <dbReference type="RuleBase" id="RU004006"/>
    </source>
</evidence>
<dbReference type="GO" id="GO:0003735">
    <property type="term" value="F:structural constituent of ribosome"/>
    <property type="evidence" value="ECO:0007669"/>
    <property type="project" value="InterPro"/>
</dbReference>
<evidence type="ECO:0000256" key="6">
    <source>
        <dbReference type="ARBA" id="ARBA00022980"/>
    </source>
</evidence>
<dbReference type="PANTHER" id="PTHR13501:SF8">
    <property type="entry name" value="LARGE RIBOSOMAL SUBUNIT PROTEIN UL22M"/>
    <property type="match status" value="1"/>
</dbReference>
<dbReference type="SUPFAM" id="SSF54843">
    <property type="entry name" value="Ribosomal protein L22"/>
    <property type="match status" value="1"/>
</dbReference>
<dbReference type="GO" id="GO:0019843">
    <property type="term" value="F:rRNA binding"/>
    <property type="evidence" value="ECO:0007669"/>
    <property type="project" value="UniProtKB-UniRule"/>
</dbReference>
<keyword evidence="6 10" id="KW-0689">Ribosomal protein</keyword>
<keyword evidence="4 10" id="KW-0699">rRNA-binding</keyword>
<dbReference type="InterPro" id="IPR018260">
    <property type="entry name" value="Ribosomal_uL22_CS"/>
</dbReference>
<keyword evidence="5 10" id="KW-0694">RNA-binding</keyword>
<dbReference type="GO" id="GO:0006412">
    <property type="term" value="P:translation"/>
    <property type="evidence" value="ECO:0007669"/>
    <property type="project" value="UniProtKB-UniRule"/>
</dbReference>
<evidence type="ECO:0000256" key="4">
    <source>
        <dbReference type="ARBA" id="ARBA00022730"/>
    </source>
</evidence>
<dbReference type="NCBIfam" id="TIGR01044">
    <property type="entry name" value="rplV_bact"/>
    <property type="match status" value="1"/>
</dbReference>
<evidence type="ECO:0000313" key="16">
    <source>
        <dbReference type="Proteomes" id="UP000662939"/>
    </source>
</evidence>
<gene>
    <name evidence="10 15" type="primary">rplV</name>
    <name evidence="15" type="ORF">JQS30_12235</name>
</gene>
<evidence type="ECO:0000256" key="14">
    <source>
        <dbReference type="SAM" id="MobiDB-lite"/>
    </source>
</evidence>
<dbReference type="AlphaFoldDB" id="A0A895XPS5"/>
<dbReference type="Proteomes" id="UP000662939">
    <property type="component" value="Chromosome"/>
</dbReference>
<dbReference type="HAMAP" id="MF_01331_B">
    <property type="entry name" value="Ribosomal_uL22_B"/>
    <property type="match status" value="1"/>
</dbReference>
<comment type="similarity">
    <text evidence="2 10 11">Belongs to the universal ribosomal protein uL22 family.</text>
</comment>
<evidence type="ECO:0000256" key="10">
    <source>
        <dbReference type="HAMAP-Rule" id="MF_01331"/>
    </source>
</evidence>
<dbReference type="PROSITE" id="PS00464">
    <property type="entry name" value="RIBOSOMAL_L22"/>
    <property type="match status" value="1"/>
</dbReference>
<keyword evidence="7 10" id="KW-0687">Ribonucleoprotein</keyword>
<evidence type="ECO:0000313" key="15">
    <source>
        <dbReference type="EMBL" id="QSB04536.1"/>
    </source>
</evidence>
<feature type="region of interest" description="Disordered" evidence="14">
    <location>
        <begin position="125"/>
        <end position="161"/>
    </location>
</feature>
<dbReference type="CDD" id="cd00336">
    <property type="entry name" value="Ribosomal_L22"/>
    <property type="match status" value="1"/>
</dbReference>
<protein>
    <recommendedName>
        <fullName evidence="9 10">Large ribosomal subunit protein uL22</fullName>
    </recommendedName>
</protein>
<evidence type="ECO:0000256" key="11">
    <source>
        <dbReference type="RuleBase" id="RU004005"/>
    </source>
</evidence>
<dbReference type="GO" id="GO:0022625">
    <property type="term" value="C:cytosolic large ribosomal subunit"/>
    <property type="evidence" value="ECO:0007669"/>
    <property type="project" value="TreeGrafter"/>
</dbReference>
<comment type="function">
    <text evidence="10 13">This protein binds specifically to 23S rRNA; its binding is stimulated by other ribosomal proteins, e.g., L4, L17, and L20. It is important during the early stages of 50S assembly. It makes multiple contacts with different domains of the 23S rRNA in the assembled 50S subunit and ribosome.</text>
</comment>
<evidence type="ECO:0000256" key="2">
    <source>
        <dbReference type="ARBA" id="ARBA00009451"/>
    </source>
</evidence>
<proteinExistence type="inferred from homology"/>
<dbReference type="PANTHER" id="PTHR13501">
    <property type="entry name" value="CHLOROPLAST 50S RIBOSOMAL PROTEIN L22-RELATED"/>
    <property type="match status" value="1"/>
</dbReference>
<evidence type="ECO:0000256" key="13">
    <source>
        <dbReference type="RuleBase" id="RU004008"/>
    </source>
</evidence>
<dbReference type="InterPro" id="IPR001063">
    <property type="entry name" value="Ribosomal_uL22"/>
</dbReference>
<dbReference type="InterPro" id="IPR005727">
    <property type="entry name" value="Ribosomal_uL22_bac/chlpt-type"/>
</dbReference>
<sequence length="161" mass="17337">MAVMEAQEAPRARAVARYVRVAPRKARRVVDLVRGMPANEALTTLEFAPQAASEPVGKVIASAMANAENNLGLDAESLLISEIFVDEGPTMRRYRPRAQGRAFRINKRTSHITVVVEAVQAAPVASGPIRRPKAKPAATESTEAKSEGADETTDTAEKETN</sequence>
<accession>A0A895XPS5</accession>
<dbReference type="InterPro" id="IPR047867">
    <property type="entry name" value="Ribosomal_uL22_bac/org-type"/>
</dbReference>
<keyword evidence="16" id="KW-1185">Reference proteome</keyword>
<evidence type="ECO:0000256" key="7">
    <source>
        <dbReference type="ARBA" id="ARBA00023274"/>
    </source>
</evidence>
<evidence type="ECO:0000256" key="1">
    <source>
        <dbReference type="ARBA" id="ARBA00003478"/>
    </source>
</evidence>
<comment type="function">
    <text evidence="1 10">The globular domain of the protein is located near the polypeptide exit tunnel on the outside of the subunit, while an extended beta-hairpin is found that lines the wall of the exit tunnel in the center of the 70S ribosome.</text>
</comment>
<dbReference type="RefSeq" id="WP_213170534.1">
    <property type="nucleotide sequence ID" value="NZ_CP070496.1"/>
</dbReference>
<dbReference type="Pfam" id="PF00237">
    <property type="entry name" value="Ribosomal_L22"/>
    <property type="match status" value="1"/>
</dbReference>
<dbReference type="InterPro" id="IPR036394">
    <property type="entry name" value="Ribosomal_uL22_sf"/>
</dbReference>
<comment type="function">
    <text evidence="8">This protein binds specifically to 23S rRNA; its binding is stimulated by other ribosomal proteins, e.g. L4, L17, and L20. It is important during the early stages of 50S assembly. It makes multiple contacts with different domains of the 23S rRNA in the assembled 50S subunit and ribosome.</text>
</comment>
<dbReference type="EMBL" id="CP070496">
    <property type="protein sequence ID" value="QSB04536.1"/>
    <property type="molecule type" value="Genomic_DNA"/>
</dbReference>
<dbReference type="KEGG" id="nav:JQS30_12235"/>
<evidence type="ECO:0000256" key="3">
    <source>
        <dbReference type="ARBA" id="ARBA00011838"/>
    </source>
</evidence>